<dbReference type="AlphaFoldDB" id="A0A9D2AHK0"/>
<organism evidence="4 5">
    <name type="scientific">Candidatus Akkermansia intestinigallinarum</name>
    <dbReference type="NCBI Taxonomy" id="2838431"/>
    <lineage>
        <taxon>Bacteria</taxon>
        <taxon>Pseudomonadati</taxon>
        <taxon>Verrucomicrobiota</taxon>
        <taxon>Verrucomicrobiia</taxon>
        <taxon>Verrucomicrobiales</taxon>
        <taxon>Akkermansiaceae</taxon>
        <taxon>Akkermansia</taxon>
    </lineage>
</organism>
<reference evidence="4" key="2">
    <citation type="submission" date="2021-04" db="EMBL/GenBank/DDBJ databases">
        <authorList>
            <person name="Gilroy R."/>
        </authorList>
    </citation>
    <scope>NUCLEOTIDE SEQUENCE</scope>
    <source>
        <strain evidence="4">14975</strain>
    </source>
</reference>
<evidence type="ECO:0000256" key="1">
    <source>
        <dbReference type="ARBA" id="ARBA00004442"/>
    </source>
</evidence>
<accession>A0A9D2AHK0</accession>
<keyword evidence="4" id="KW-0675">Receptor</keyword>
<dbReference type="InterPro" id="IPR036942">
    <property type="entry name" value="Beta-barrel_TonB_sf"/>
</dbReference>
<reference evidence="4" key="1">
    <citation type="journal article" date="2021" name="PeerJ">
        <title>Extensive microbial diversity within the chicken gut microbiome revealed by metagenomics and culture.</title>
        <authorList>
            <person name="Gilroy R."/>
            <person name="Ravi A."/>
            <person name="Getino M."/>
            <person name="Pursley I."/>
            <person name="Horton D.L."/>
            <person name="Alikhan N.F."/>
            <person name="Baker D."/>
            <person name="Gharbi K."/>
            <person name="Hall N."/>
            <person name="Watson M."/>
            <person name="Adriaenssens E.M."/>
            <person name="Foster-Nyarko E."/>
            <person name="Jarju S."/>
            <person name="Secka A."/>
            <person name="Antonio M."/>
            <person name="Oren A."/>
            <person name="Chaudhuri R.R."/>
            <person name="La Ragione R."/>
            <person name="Hildebrand F."/>
            <person name="Pallen M.J."/>
        </authorList>
    </citation>
    <scope>NUCLEOTIDE SEQUENCE</scope>
    <source>
        <strain evidence="4">14975</strain>
    </source>
</reference>
<evidence type="ECO:0000256" key="3">
    <source>
        <dbReference type="ARBA" id="ARBA00023237"/>
    </source>
</evidence>
<evidence type="ECO:0000313" key="5">
    <source>
        <dbReference type="Proteomes" id="UP000823964"/>
    </source>
</evidence>
<dbReference type="Gene3D" id="2.40.170.20">
    <property type="entry name" value="TonB-dependent receptor, beta-barrel domain"/>
    <property type="match status" value="1"/>
</dbReference>
<keyword evidence="2" id="KW-0472">Membrane</keyword>
<keyword evidence="3" id="KW-0998">Cell outer membrane</keyword>
<dbReference type="GO" id="GO:0009279">
    <property type="term" value="C:cell outer membrane"/>
    <property type="evidence" value="ECO:0007669"/>
    <property type="project" value="UniProtKB-SubCell"/>
</dbReference>
<feature type="non-terminal residue" evidence="4">
    <location>
        <position position="1"/>
    </location>
</feature>
<dbReference type="EMBL" id="DXFQ01000046">
    <property type="protein sequence ID" value="HIX19491.1"/>
    <property type="molecule type" value="Genomic_DNA"/>
</dbReference>
<evidence type="ECO:0000256" key="2">
    <source>
        <dbReference type="ARBA" id="ARBA00023136"/>
    </source>
</evidence>
<dbReference type="SUPFAM" id="SSF56935">
    <property type="entry name" value="Porins"/>
    <property type="match status" value="1"/>
</dbReference>
<protein>
    <submittedName>
        <fullName evidence="4">TonB-dependent receptor</fullName>
    </submittedName>
</protein>
<comment type="caution">
    <text evidence="4">The sequence shown here is derived from an EMBL/GenBank/DDBJ whole genome shotgun (WGS) entry which is preliminary data.</text>
</comment>
<evidence type="ECO:0000313" key="4">
    <source>
        <dbReference type="EMBL" id="HIX19491.1"/>
    </source>
</evidence>
<name>A0A9D2AHK0_9BACT</name>
<proteinExistence type="predicted"/>
<gene>
    <name evidence="4" type="ORF">H9862_02680</name>
</gene>
<sequence>GWSVGQPRLDSYYMLRWYASYEVNENLTLHLRVENLTNQKFITAPSYNGAAGLDPACSVINAGVGVFGGATIKF</sequence>
<dbReference type="Proteomes" id="UP000823964">
    <property type="component" value="Unassembled WGS sequence"/>
</dbReference>
<comment type="subcellular location">
    <subcellularLocation>
        <location evidence="1">Cell outer membrane</location>
    </subcellularLocation>
</comment>